<evidence type="ECO:0000313" key="2">
    <source>
        <dbReference type="Proteomes" id="UP000178912"/>
    </source>
</evidence>
<dbReference type="Proteomes" id="UP000178912">
    <property type="component" value="Unassembled WGS sequence"/>
</dbReference>
<keyword evidence="2" id="KW-1185">Reference proteome</keyword>
<evidence type="ECO:0000313" key="1">
    <source>
        <dbReference type="EMBL" id="CZS92977.1"/>
    </source>
</evidence>
<name>A0A1E1K4G2_9HELO</name>
<proteinExistence type="predicted"/>
<sequence length="105" mass="11784">MSSDSSASVFDLAIRDWQRHKPDKWKALHQFEALKAACHCTKLKLTFRETIEVSSISSAAAIASATETTQQLNVFRLRLGCSVIDTSLHISLIEHMKLISGRNRQ</sequence>
<accession>A0A1E1K4G2</accession>
<organism evidence="1 2">
    <name type="scientific">Rhynchosporium agropyri</name>
    <dbReference type="NCBI Taxonomy" id="914238"/>
    <lineage>
        <taxon>Eukaryota</taxon>
        <taxon>Fungi</taxon>
        <taxon>Dikarya</taxon>
        <taxon>Ascomycota</taxon>
        <taxon>Pezizomycotina</taxon>
        <taxon>Leotiomycetes</taxon>
        <taxon>Helotiales</taxon>
        <taxon>Ploettnerulaceae</taxon>
        <taxon>Rhynchosporium</taxon>
    </lineage>
</organism>
<protein>
    <submittedName>
        <fullName evidence="1">Uncharacterized protein</fullName>
    </submittedName>
</protein>
<reference evidence="2" key="1">
    <citation type="submission" date="2016-03" db="EMBL/GenBank/DDBJ databases">
        <authorList>
            <person name="Guldener U."/>
        </authorList>
    </citation>
    <scope>NUCLEOTIDE SEQUENCE [LARGE SCALE GENOMIC DNA]</scope>
    <source>
        <strain evidence="2">04CH-RAC-A.6.1</strain>
    </source>
</reference>
<dbReference type="AlphaFoldDB" id="A0A1E1K4G2"/>
<dbReference type="EMBL" id="FJUX01000014">
    <property type="protein sequence ID" value="CZS92977.1"/>
    <property type="molecule type" value="Genomic_DNA"/>
</dbReference>
<gene>
    <name evidence="1" type="ORF">RAG0_03461</name>
</gene>